<sequence>MNVLKPLFFCFHKQLKGTKNSSNNFVFLYKDGVSFLAKQ</sequence>
<dbReference type="AlphaFoldDB" id="A0A381UPB8"/>
<protein>
    <submittedName>
        <fullName evidence="1">Uncharacterized protein</fullName>
    </submittedName>
</protein>
<organism evidence="1">
    <name type="scientific">marine metagenome</name>
    <dbReference type="NCBI Taxonomy" id="408172"/>
    <lineage>
        <taxon>unclassified sequences</taxon>
        <taxon>metagenomes</taxon>
        <taxon>ecological metagenomes</taxon>
    </lineage>
</organism>
<evidence type="ECO:0000313" key="1">
    <source>
        <dbReference type="EMBL" id="SVA29999.1"/>
    </source>
</evidence>
<name>A0A381UPB8_9ZZZZ</name>
<gene>
    <name evidence="1" type="ORF">METZ01_LOCUS82853</name>
</gene>
<proteinExistence type="predicted"/>
<dbReference type="EMBL" id="UINC01006849">
    <property type="protein sequence ID" value="SVA29999.1"/>
    <property type="molecule type" value="Genomic_DNA"/>
</dbReference>
<accession>A0A381UPB8</accession>
<reference evidence="1" key="1">
    <citation type="submission" date="2018-05" db="EMBL/GenBank/DDBJ databases">
        <authorList>
            <person name="Lanie J.A."/>
            <person name="Ng W.-L."/>
            <person name="Kazmierczak K.M."/>
            <person name="Andrzejewski T.M."/>
            <person name="Davidsen T.M."/>
            <person name="Wayne K.J."/>
            <person name="Tettelin H."/>
            <person name="Glass J.I."/>
            <person name="Rusch D."/>
            <person name="Podicherti R."/>
            <person name="Tsui H.-C.T."/>
            <person name="Winkler M.E."/>
        </authorList>
    </citation>
    <scope>NUCLEOTIDE SEQUENCE</scope>
</reference>